<proteinExistence type="predicted"/>
<dbReference type="AlphaFoldDB" id="A0AB39L0I4"/>
<organism evidence="2">
    <name type="scientific">Sinomonas puerhi</name>
    <dbReference type="NCBI Taxonomy" id="3238584"/>
    <lineage>
        <taxon>Bacteria</taxon>
        <taxon>Bacillati</taxon>
        <taxon>Actinomycetota</taxon>
        <taxon>Actinomycetes</taxon>
        <taxon>Micrococcales</taxon>
        <taxon>Micrococcaceae</taxon>
        <taxon>Sinomonas</taxon>
    </lineage>
</organism>
<dbReference type="EMBL" id="CP163302">
    <property type="protein sequence ID" value="XDP44310.1"/>
    <property type="molecule type" value="Genomic_DNA"/>
</dbReference>
<feature type="transmembrane region" description="Helical" evidence="1">
    <location>
        <begin position="25"/>
        <end position="47"/>
    </location>
</feature>
<accession>A0AB39L0I4</accession>
<dbReference type="InterPro" id="IPR007047">
    <property type="entry name" value="Flp_Fap"/>
</dbReference>
<protein>
    <submittedName>
        <fullName evidence="2">Flp family type IVb pilin</fullName>
    </submittedName>
</protein>
<reference evidence="2" key="1">
    <citation type="submission" date="2024-07" db="EMBL/GenBank/DDBJ databases">
        <authorList>
            <person name="fu j."/>
        </authorList>
    </citation>
    <scope>NUCLEOTIDE SEQUENCE</scope>
    <source>
        <strain evidence="2">P10A9</strain>
    </source>
</reference>
<keyword evidence="1" id="KW-0472">Membrane</keyword>
<name>A0AB39L0I4_9MICC</name>
<dbReference type="Pfam" id="PF04964">
    <property type="entry name" value="Flp_Fap"/>
    <property type="match status" value="1"/>
</dbReference>
<gene>
    <name evidence="2" type="ORF">AB5L97_13625</name>
</gene>
<keyword evidence="1" id="KW-0812">Transmembrane</keyword>
<sequence>MEKGQTVQVEPITVTGEEGATATEYALLVGLIALIIAVGVLAFGGALNTWFNSLATTVATW</sequence>
<dbReference type="KEGG" id="spue:AB5L97_13625"/>
<dbReference type="RefSeq" id="WP_369045064.1">
    <property type="nucleotide sequence ID" value="NZ_CP163302.1"/>
</dbReference>
<evidence type="ECO:0000256" key="1">
    <source>
        <dbReference type="SAM" id="Phobius"/>
    </source>
</evidence>
<evidence type="ECO:0000313" key="2">
    <source>
        <dbReference type="EMBL" id="XDP44310.1"/>
    </source>
</evidence>
<keyword evidence="1" id="KW-1133">Transmembrane helix</keyword>